<comment type="similarity">
    <text evidence="1">Belongs to the SPC24 family.</text>
</comment>
<dbReference type="GO" id="GO:0000776">
    <property type="term" value="C:kinetochore"/>
    <property type="evidence" value="ECO:0007669"/>
    <property type="project" value="UniProtKB-KW"/>
</dbReference>
<dbReference type="STRING" id="425265.A8Q2U9"/>
<keyword evidence="1" id="KW-0539">Nucleus</keyword>
<keyword evidence="1" id="KW-0131">Cell cycle</keyword>
<dbReference type="OrthoDB" id="3344830at2759"/>
<protein>
    <recommendedName>
        <fullName evidence="1">Kinetochore protein Spc24</fullName>
    </recommendedName>
</protein>
<dbReference type="Proteomes" id="UP000008837">
    <property type="component" value="Unassembled WGS sequence"/>
</dbReference>
<dbReference type="KEGG" id="mgl:MGL_2239"/>
<sequence length="54" mass="6331">MKALEDEKFDLAKNINDQESTLSMLESEIDELRRESEVVENWDVEEEVGMDRNA</sequence>
<keyword evidence="1" id="KW-0137">Centromere</keyword>
<comment type="function">
    <text evidence="1">Acts as a component of the essential kinetochore-associated NDC80 complex, which is required for chromosome segregation and spindle checkpoint activity.</text>
</comment>
<feature type="coiled-coil region" evidence="2">
    <location>
        <begin position="1"/>
        <end position="35"/>
    </location>
</feature>
<organism evidence="3 4">
    <name type="scientific">Malassezia globosa (strain ATCC MYA-4612 / CBS 7966)</name>
    <name type="common">Dandruff-associated fungus</name>
    <dbReference type="NCBI Taxonomy" id="425265"/>
    <lineage>
        <taxon>Eukaryota</taxon>
        <taxon>Fungi</taxon>
        <taxon>Dikarya</taxon>
        <taxon>Basidiomycota</taxon>
        <taxon>Ustilaginomycotina</taxon>
        <taxon>Malasseziomycetes</taxon>
        <taxon>Malasseziales</taxon>
        <taxon>Malasseziaceae</taxon>
        <taxon>Malassezia</taxon>
    </lineage>
</organism>
<keyword evidence="1" id="KW-0132">Cell division</keyword>
<comment type="subunit">
    <text evidence="1">Component of the NDC80 complex.</text>
</comment>
<dbReference type="GO" id="GO:0005634">
    <property type="term" value="C:nucleus"/>
    <property type="evidence" value="ECO:0007669"/>
    <property type="project" value="UniProtKB-SubCell"/>
</dbReference>
<dbReference type="GO" id="GO:0051301">
    <property type="term" value="P:cell division"/>
    <property type="evidence" value="ECO:0007669"/>
    <property type="project" value="UniProtKB-UniRule"/>
</dbReference>
<gene>
    <name evidence="3" type="ORF">MGL_2239</name>
</gene>
<name>A8Q2U9_MALGO</name>
<evidence type="ECO:0000313" key="3">
    <source>
        <dbReference type="EMBL" id="EDP43229.1"/>
    </source>
</evidence>
<keyword evidence="1" id="KW-0995">Kinetochore</keyword>
<dbReference type="InParanoid" id="A8Q2U9"/>
<keyword evidence="1" id="KW-0498">Mitosis</keyword>
<evidence type="ECO:0000256" key="1">
    <source>
        <dbReference type="RuleBase" id="RU368011"/>
    </source>
</evidence>
<evidence type="ECO:0000256" key="2">
    <source>
        <dbReference type="SAM" id="Coils"/>
    </source>
</evidence>
<keyword evidence="2" id="KW-0175">Coiled coil</keyword>
<accession>A8Q2U9</accession>
<dbReference type="VEuPathDB" id="FungiDB:MGL_2239"/>
<evidence type="ECO:0000313" key="4">
    <source>
        <dbReference type="Proteomes" id="UP000008837"/>
    </source>
</evidence>
<dbReference type="AlphaFoldDB" id="A8Q2U9"/>
<keyword evidence="1" id="KW-0158">Chromosome</keyword>
<dbReference type="EMBL" id="AAYY01000008">
    <property type="protein sequence ID" value="EDP43229.1"/>
    <property type="molecule type" value="Genomic_DNA"/>
</dbReference>
<comment type="caution">
    <text evidence="3">The sequence shown here is derived from an EMBL/GenBank/DDBJ whole genome shotgun (WGS) entry which is preliminary data.</text>
</comment>
<keyword evidence="4" id="KW-1185">Reference proteome</keyword>
<dbReference type="RefSeq" id="XP_001730443.1">
    <property type="nucleotide sequence ID" value="XM_001730391.1"/>
</dbReference>
<dbReference type="InterPro" id="IPR013252">
    <property type="entry name" value="Ndc80_Spc24"/>
</dbReference>
<dbReference type="Pfam" id="PF08286">
    <property type="entry name" value="Spc24"/>
    <property type="match status" value="1"/>
</dbReference>
<proteinExistence type="inferred from homology"/>
<reference evidence="3 4" key="1">
    <citation type="journal article" date="2007" name="Proc. Natl. Acad. Sci. U.S.A.">
        <title>Dandruff-associated Malassezia genomes reveal convergent and divergent virulence traits shared with plant and human fungal pathogens.</title>
        <authorList>
            <person name="Xu J."/>
            <person name="Saunders C.W."/>
            <person name="Hu P."/>
            <person name="Grant R.A."/>
            <person name="Boekhout T."/>
            <person name="Kuramae E.E."/>
            <person name="Kronstad J.W."/>
            <person name="Deangelis Y.M."/>
            <person name="Reeder N.L."/>
            <person name="Johnstone K.R."/>
            <person name="Leland M."/>
            <person name="Fieno A.M."/>
            <person name="Begley W.M."/>
            <person name="Sun Y."/>
            <person name="Lacey M.P."/>
            <person name="Chaudhary T."/>
            <person name="Keough T."/>
            <person name="Chu L."/>
            <person name="Sears R."/>
            <person name="Yuan B."/>
            <person name="Dawson T.L.Jr."/>
        </authorList>
    </citation>
    <scope>NUCLEOTIDE SEQUENCE [LARGE SCALE GENOMIC DNA]</scope>
    <source>
        <strain evidence="4">ATCC MYA-4612 / CBS 7966</strain>
    </source>
</reference>
<comment type="subcellular location">
    <subcellularLocation>
        <location evidence="1">Nucleus</location>
    </subcellularLocation>
    <subcellularLocation>
        <location evidence="1">Chromosome</location>
        <location evidence="1">Centromere</location>
        <location evidence="1">Kinetochore</location>
    </subcellularLocation>
</comment>
<dbReference type="GeneID" id="5854750"/>